<comment type="caution">
    <text evidence="1">The sequence shown here is derived from an EMBL/GenBank/DDBJ whole genome shotgun (WGS) entry which is preliminary data.</text>
</comment>
<organism evidence="1 2">
    <name type="scientific">Methylobacterium platani JCM 14648</name>
    <dbReference type="NCBI Taxonomy" id="1295136"/>
    <lineage>
        <taxon>Bacteria</taxon>
        <taxon>Pseudomonadati</taxon>
        <taxon>Pseudomonadota</taxon>
        <taxon>Alphaproteobacteria</taxon>
        <taxon>Hyphomicrobiales</taxon>
        <taxon>Methylobacteriaceae</taxon>
        <taxon>Methylobacterium</taxon>
    </lineage>
</organism>
<feature type="non-terminal residue" evidence="1">
    <location>
        <position position="1"/>
    </location>
</feature>
<evidence type="ECO:0000313" key="1">
    <source>
        <dbReference type="EMBL" id="KMO11593.1"/>
    </source>
</evidence>
<evidence type="ECO:0008006" key="3">
    <source>
        <dbReference type="Google" id="ProtNLM"/>
    </source>
</evidence>
<dbReference type="EMBL" id="JXOD01000300">
    <property type="protein sequence ID" value="KMO11593.1"/>
    <property type="molecule type" value="Genomic_DNA"/>
</dbReference>
<dbReference type="Proteomes" id="UP000035947">
    <property type="component" value="Unassembled WGS sequence"/>
</dbReference>
<gene>
    <name evidence="1" type="ORF">SQ03_26600</name>
</gene>
<dbReference type="RefSeq" id="WP_048436795.1">
    <property type="nucleotide sequence ID" value="NZ_JXOD01000300.1"/>
</dbReference>
<evidence type="ECO:0000313" key="2">
    <source>
        <dbReference type="Proteomes" id="UP000035947"/>
    </source>
</evidence>
<accession>A0ABR5GR42</accession>
<name>A0ABR5GR42_9HYPH</name>
<sequence>RTTETTWKEIRDPAKKVPRSGSIFCSVADRRTLRDLSCWIPDLLPLTLQSSGKGGRPTMGREADRRATEIVSCTVILSLVLR</sequence>
<protein>
    <recommendedName>
        <fullName evidence="3">Transposase</fullName>
    </recommendedName>
</protein>
<reference evidence="1 2" key="1">
    <citation type="submission" date="2015-01" db="EMBL/GenBank/DDBJ databases">
        <title>Genome sequencing of Methylobacterium platani JCM14648 type strain.</title>
        <authorList>
            <person name="Chaudhry V."/>
            <person name="Patil P.B."/>
        </authorList>
    </citation>
    <scope>NUCLEOTIDE SEQUENCE [LARGE SCALE GENOMIC DNA]</scope>
    <source>
        <strain evidence="1 2">JCM 14648</strain>
    </source>
</reference>
<proteinExistence type="predicted"/>
<keyword evidence="2" id="KW-1185">Reference proteome</keyword>